<dbReference type="Gene3D" id="1.25.10.10">
    <property type="entry name" value="Leucine-rich Repeat Variant"/>
    <property type="match status" value="21"/>
</dbReference>
<dbReference type="SUPFAM" id="SSF48371">
    <property type="entry name" value="ARM repeat"/>
    <property type="match status" value="10"/>
</dbReference>
<feature type="repeat" description="ARM" evidence="1">
    <location>
        <begin position="2607"/>
        <end position="2638"/>
    </location>
</feature>
<dbReference type="InterPro" id="IPR058678">
    <property type="entry name" value="ARM_PUB"/>
</dbReference>
<feature type="repeat" description="ARM" evidence="1">
    <location>
        <begin position="2015"/>
        <end position="2056"/>
    </location>
</feature>
<proteinExistence type="predicted"/>
<dbReference type="InterPro" id="IPR011989">
    <property type="entry name" value="ARM-like"/>
</dbReference>
<feature type="repeat" description="ARM" evidence="1">
    <location>
        <begin position="2813"/>
        <end position="2855"/>
    </location>
</feature>
<feature type="repeat" description="ARM" evidence="1">
    <location>
        <begin position="1534"/>
        <end position="1576"/>
    </location>
</feature>
<feature type="repeat" description="ARM" evidence="1">
    <location>
        <begin position="2055"/>
        <end position="2097"/>
    </location>
</feature>
<feature type="domain" description="U-box" evidence="3">
    <location>
        <begin position="2577"/>
        <end position="2846"/>
    </location>
</feature>
<evidence type="ECO:0000259" key="3">
    <source>
        <dbReference type="Pfam" id="PF25598"/>
    </source>
</evidence>
<feature type="repeat" description="ARM" evidence="1">
    <location>
        <begin position="639"/>
        <end position="682"/>
    </location>
</feature>
<feature type="repeat" description="ARM" evidence="1">
    <location>
        <begin position="105"/>
        <end position="147"/>
    </location>
</feature>
<feature type="compositionally biased region" description="Low complexity" evidence="2">
    <location>
        <begin position="3017"/>
        <end position="3032"/>
    </location>
</feature>
<feature type="repeat" description="ARM" evidence="1">
    <location>
        <begin position="555"/>
        <end position="598"/>
    </location>
</feature>
<feature type="repeat" description="ARM" evidence="1">
    <location>
        <begin position="63"/>
        <end position="105"/>
    </location>
</feature>
<dbReference type="Proteomes" id="UP000037460">
    <property type="component" value="Unassembled WGS sequence"/>
</dbReference>
<feature type="region of interest" description="Disordered" evidence="2">
    <location>
        <begin position="3010"/>
        <end position="3040"/>
    </location>
</feature>
<organism evidence="4 5">
    <name type="scientific">Chrysochromulina tobinii</name>
    <dbReference type="NCBI Taxonomy" id="1460289"/>
    <lineage>
        <taxon>Eukaryota</taxon>
        <taxon>Haptista</taxon>
        <taxon>Haptophyta</taxon>
        <taxon>Prymnesiophyceae</taxon>
        <taxon>Prymnesiales</taxon>
        <taxon>Chrysochromulinaceae</taxon>
        <taxon>Chrysochromulina</taxon>
    </lineage>
</organism>
<feature type="repeat" description="ARM" evidence="1">
    <location>
        <begin position="228"/>
        <end position="270"/>
    </location>
</feature>
<reference evidence="5" key="1">
    <citation type="journal article" date="2015" name="PLoS Genet.">
        <title>Genome Sequence and Transcriptome Analyses of Chrysochromulina tobin: Metabolic Tools for Enhanced Algal Fitness in the Prominent Order Prymnesiales (Haptophyceae).</title>
        <authorList>
            <person name="Hovde B.T."/>
            <person name="Deodato C.R."/>
            <person name="Hunsperger H.M."/>
            <person name="Ryken S.A."/>
            <person name="Yost W."/>
            <person name="Jha R.K."/>
            <person name="Patterson J."/>
            <person name="Monnat R.J. Jr."/>
            <person name="Barlow S.B."/>
            <person name="Starkenburg S.R."/>
            <person name="Cattolico R.A."/>
        </authorList>
    </citation>
    <scope>NUCLEOTIDE SEQUENCE</scope>
    <source>
        <strain evidence="5">CCMP291</strain>
    </source>
</reference>
<dbReference type="PROSITE" id="PS50176">
    <property type="entry name" value="ARM_REPEAT"/>
    <property type="match status" value="23"/>
</dbReference>
<sequence length="3278" mass="338002">MVKGKIITAKDISKCGDILQLAKNLVAQIATGTAEVRDHAAAQLRSLATQNHGQHQPDILAANAVAPLVKLLSSGTAHSQESAAATLGVLSLGKVDAQSAVVAAGGIVPLVTLLKMGSPKVQEVAASALAALDADISHQHGIIKAGAIPHLIAILKGSSGAAQAFAAQAIANAAAFSCEVQRSICNAGSIPLLLSLLGAGKAQKPAASALAKLAHDNKEVQAQITEAGGIAPLLALLNGIDMDAQVSAADALSEMACDNAETQSAIAKAGAISPLLALLSSRSAAAQLKSLAALAQLMRGNRDNQDSTAKLGGVKPIVGLLESNTAEVASCAACALMEFSRANPAIQQTIVDLGGISQLRNLIKLSSDEKVKTEVAGAIWSLSEDTEIKKSFASSLSSLVALLGTGSARARTHVLGAISYLGLDNQDNQVTLTQLLIELLINGSPQAQERASKALGTLVHENPSAHEVIAKAGDPTALVTLLKSNNSEAKDYALWSFSLSIETNIQSIISMAGGVPPLIHQLSDARVLIKEQAAAALAKLAFENKETCALITECGGIKPLINLLQLKAHPKARQHGANALANLATNPDACHEIVSSSGIRPLVLALDDEAQQTKKYVARALASLSKGQQSTQITIAEAGAILPLVALLEGACGPEAQEEAAGALFALADYEGNRVAITGSGGIGWLVMLLGINNQRARQHAEGALVRLSIENDNRVLIINKLVDMLQDSGKDAQEQAAASLANLARESEENRKSIVDANGIVPLLEILDSTSNKAKENAVGAIKELCRNSKNNQTIVTRAGGIPKLVGLMSGFSGGAMNKDNSLVQLCTLAADALQEMARGNPKNQDAISEAGAIQPLVMMLTSYSSQMQASAAAALANLAQNHIENQTVIARTGAIVPLLTGMREGSEAAKDECAAAILALATDHQGNKDVIVKVGGLDQLLGLLVTGKTDKSQECVAGTLAALASKHVDNRQLIAKRLVGLVSGSSAARSSDCAERVLKACSSFVSDSATNQVAIAKIGGIPPLITWLNSTMAITQAAAAHAVLCLACDNTNTQAFLAKSDAIPALLALVTKSSAEAQEYATRALWYVASQEEIRQQIASSGGIKPFVSMLAADGEVAPELAAIMLVRLARSNPDVSIQIAEQGGILPLVKLNILWDEVEPKLVAAKSLDALMDNPLDFITSLGDVEANNQLRTSEVKGSAERRSRIHVLGGIKLLISMLDARGTVPRAPRKTEELAAFDASYKGAKAKDMKSDAGAKLGMPEQVAITLADIAYKNVEMQKAIVEAGAVPALLAFIRTGSQLGQEHAARAIWHLAALFEVHSIIIEAGGIPDLVQLLKMGSPRAQEMATAGISDLALGAVQERLAAGEQEAKEKLTNTAVMDCELAGVGQLEPDDQEEETCNDRLTSIAKAGVVVPLVALLSSGTAQARENTASALWHLALDGQIRLAIAKCGGISPLVAILDDGTEQARAHAANALARLATENEDSQSQIAKNCVGLLGNKKTGTQRRAARVISDLASGDPGSPVLIVNAGAISPLVNLLSGGAADVKEEVARALSTIALNSPSTQLAIASGLVELLGTGTAESQEHVSQLLLTLAKDAENCVSIVRAGAVPRLVTQVRGAGITSAIAQERAVAVLACLIVTEDGIRNIAGSNAIRPLVSMLTIGKRGIQEAHAHAAAVLADLAKISNKISMQILIEGGIGPLVVLLGKESSNAAKAAAAGALLALMSGHQVDLQKAVCDAGAIRPLVALLSEDDDIIRKRAAGAIAALCVGSAENQDTVVKSKCIAKLVSLLASSVHEEVSAEAAAALAILALNNKKNQDKLASEGGIEALINILKSEGGGDNAKGAAASALGALASGKHYENQAAIANAGGIAPLVAVLGLSSHEAREQAATALAALALDNTKNEEAIALFLVSLLGSEDKQASTKAALAVSRFARASASNQRTIAKAGGIELLVSLLDVPGAKAAAGGRQSPVSRAALDVALVQKDMAAALWSMAYNSPENQMTIAKVGGLEPLIAMLDGHAEVQTDVAGALWALSDDEHNRETVGKLHGIPPLVALLKTGSHSAQETAAGALHALAETAENRITIANGHSTIGGGIPLLVSLFDGGSVDSCEQAAGALIALCVQNVTNQIATAKEAVGMLKRGSSGAAEHVAQLLRNLASVPENRSAIAKAGAVPELVRQLESGSEKSMGMAAQALALIALDSDKSRALATQELVKLLGSDNVAVRKRASEALTCMAADDKHSTTSKAKKSGPSDSFAPLVNLLKDGLKDGRVEAQEYALRSLLAASDTASREVIVEAGCIVTLIESLRLGKLSAVAQEHAAAVLSGLAPIGENAKSIELAKGIEPLVTLLTNGNAEAKEHAANCLAQLARHAGASLDIAAAVPAFVKWLANPNLGPPEVAARALSEIALENSDTQTQIAEEGAISPLVAMVSSVTDLERGSIGAAEVPVGNPPARVSVQLLPSCGATRASPPSVVSNTALTTALMKSNVAAGALATLAKHNLINQAMIAEEEGIPPLVALLSLKTAVHRHDTYEQPCKALWHLAATEENQTAIAKAGGIAPLVALLVSEHSTTQRFAAAALQSLARDHIENQIAISKAGAIAPLVDILGSENEGTQVHAVGALLSLASHDVSSRNAVVKRLVPVLDLRSATAQMNAAEALALLAARSDENRKAITDADAVEPLVRLLGDGRRVRAGTPQERAAAVLADLARSSDNKSSIVKVGGVGPLIAMLSSDSIATQTYASGALLQLSALGTNRSTIAEAGAIPPLVELLSSHSPDTQKSAAGALWNLASSAESKIQMRDAGAIPRLVHVLRCKSADTREHAVAVLSALARSQGQNKKLIYDAAALEPLIALLDDQRSMTQRHAACCLWALSDGKDGVYDKAIAEGGAIPKLANMLNKDDLETRGFAAAALLCICRDETAHAAIMNSDGVHALVALAYGLTAGTWLHTQVIEMLTLLSVPIPDPDSLWHSRLPTLLPGCAASATVAATADAGEKRELGAAAGGGLPTAAEAASQPASEPPARLLAPISPPKKLSHAKTFEVTPALDLSSKMKIDLSSKIGPGSAAPPKPLDSSLQGSRRSRRDNTSQLPQPSKRSSQSSSRTTKPPAQNSNRKDTKRSLSASPPLRGTSGGAAIATFREDGASTQTASPTGTSVVIAQRLTMAPSVTPERDLASGDLTSGVAGAANNPKARKQLPAQQEGDIVDPMVARDAAAASGAPGSAISVRGDRARSVPRPLQTFTARTKLTLTERMKFHFFSFQICNHPRFV</sequence>
<dbReference type="InterPro" id="IPR016024">
    <property type="entry name" value="ARM-type_fold"/>
</dbReference>
<feature type="repeat" description="ARM" evidence="1">
    <location>
        <begin position="759"/>
        <end position="801"/>
    </location>
</feature>
<dbReference type="Pfam" id="PF00514">
    <property type="entry name" value="Arm"/>
    <property type="match status" value="9"/>
</dbReference>
<dbReference type="PANTHER" id="PTHR23315">
    <property type="entry name" value="U BOX DOMAIN-CONTAINING"/>
    <property type="match status" value="1"/>
</dbReference>
<feature type="repeat" description="ARM" evidence="1">
    <location>
        <begin position="853"/>
        <end position="895"/>
    </location>
</feature>
<evidence type="ECO:0000313" key="4">
    <source>
        <dbReference type="EMBL" id="KOO23723.1"/>
    </source>
</evidence>
<gene>
    <name evidence="4" type="ORF">Ctob_006170</name>
</gene>
<feature type="region of interest" description="Disordered" evidence="2">
    <location>
        <begin position="3068"/>
        <end position="3142"/>
    </location>
</feature>
<feature type="repeat" description="ARM" evidence="1">
    <location>
        <begin position="2565"/>
        <end position="2607"/>
    </location>
</feature>
<feature type="repeat" description="ARM" evidence="1">
    <location>
        <begin position="1787"/>
        <end position="1830"/>
    </location>
</feature>
<dbReference type="EMBL" id="JWZX01003163">
    <property type="protein sequence ID" value="KOO23723.1"/>
    <property type="molecule type" value="Genomic_DNA"/>
</dbReference>
<evidence type="ECO:0000256" key="2">
    <source>
        <dbReference type="SAM" id="MobiDB-lite"/>
    </source>
</evidence>
<feature type="repeat" description="ARM" evidence="1">
    <location>
        <begin position="2520"/>
        <end position="2566"/>
    </location>
</feature>
<feature type="repeat" description="ARM" evidence="1">
    <location>
        <begin position="188"/>
        <end position="228"/>
    </location>
</feature>
<feature type="repeat" description="ARM" evidence="1">
    <location>
        <begin position="1063"/>
        <end position="1105"/>
    </location>
</feature>
<name>A0A0M0JBW8_9EUKA</name>
<feature type="repeat" description="ARM" evidence="1">
    <location>
        <begin position="2686"/>
        <end position="2732"/>
    </location>
</feature>
<feature type="repeat" description="ARM" evidence="1">
    <location>
        <begin position="1830"/>
        <end position="1876"/>
    </location>
</feature>
<dbReference type="PANTHER" id="PTHR23315:SF7">
    <property type="entry name" value="U-BOX DOMAIN-CONTAINING PROTEIN 4"/>
    <property type="match status" value="1"/>
</dbReference>
<feature type="compositionally biased region" description="Low complexity" evidence="2">
    <location>
        <begin position="3100"/>
        <end position="3117"/>
    </location>
</feature>
<feature type="repeat" description="ARM" evidence="1">
    <location>
        <begin position="2772"/>
        <end position="2814"/>
    </location>
</feature>
<accession>A0A0M0JBW8</accession>
<protein>
    <submittedName>
        <fullName evidence="4">Armadillo beta-catenin-like repeat-containing protein</fullName>
    </submittedName>
</protein>
<feature type="repeat" description="ARM" evidence="1">
    <location>
        <begin position="717"/>
        <end position="760"/>
    </location>
</feature>
<evidence type="ECO:0000313" key="5">
    <source>
        <dbReference type="Proteomes" id="UP000037460"/>
    </source>
</evidence>
<comment type="caution">
    <text evidence="4">The sequence shown here is derived from an EMBL/GenBank/DDBJ whole genome shotgun (WGS) entry which is preliminary data.</text>
</comment>
<dbReference type="OrthoDB" id="7537227at2759"/>
<evidence type="ECO:0000256" key="1">
    <source>
        <dbReference type="PROSITE-ProRule" id="PRU00259"/>
    </source>
</evidence>
<dbReference type="Pfam" id="PF25598">
    <property type="entry name" value="ARM_PUB"/>
    <property type="match status" value="1"/>
</dbReference>
<dbReference type="SMART" id="SM00185">
    <property type="entry name" value="ARM"/>
    <property type="match status" value="52"/>
</dbReference>
<keyword evidence="5" id="KW-1185">Reference proteome</keyword>
<dbReference type="InterPro" id="IPR000225">
    <property type="entry name" value="Armadillo"/>
</dbReference>
<feature type="repeat" description="ARM" evidence="1">
    <location>
        <begin position="513"/>
        <end position="555"/>
    </location>
</feature>
<feature type="repeat" description="ARM" evidence="1">
    <location>
        <begin position="2731"/>
        <end position="2773"/>
    </location>
</feature>